<sequence length="308" mass="33708">MPKGKNWKSRILYGRVNSHYKKICSNCVKAEEIACCHRAKQSLSSITVPKGTCRQPQDCGQDAQHTSCSGTKIAASSVTRKRHAKHDTILDAACKHTEGNHFFSAPTDHALANTAQGRTWCISGLFFIVQTLYTKWSEPNSVVFPTATLSFCEYKGTSKGSRLQAIGSAEVRFENMMFPVLTGNEGSIQLEETMGLCEHTRARFSCILPAAQHPPRHGSLALGEASLAAWSCNSPYSLTRGVVVHRSVISASSRADKISFGAAKKEMMCLTHCSLGAATTQQHYGHRPESEERHLENKGTTSTCKESK</sequence>
<name>R0L7L2_ANAPL</name>
<dbReference type="Proteomes" id="UP000296049">
    <property type="component" value="Unassembled WGS sequence"/>
</dbReference>
<protein>
    <submittedName>
        <fullName evidence="2">Uncharacterized protein</fullName>
    </submittedName>
</protein>
<dbReference type="EMBL" id="KB743700">
    <property type="protein sequence ID" value="EOA97394.1"/>
    <property type="molecule type" value="Genomic_DNA"/>
</dbReference>
<evidence type="ECO:0000313" key="3">
    <source>
        <dbReference type="Proteomes" id="UP000296049"/>
    </source>
</evidence>
<keyword evidence="3" id="KW-1185">Reference proteome</keyword>
<reference evidence="3" key="1">
    <citation type="journal article" date="2013" name="Nat. Genet.">
        <title>The duck genome and transcriptome provide insight into an avian influenza virus reservoir species.</title>
        <authorList>
            <person name="Huang Y."/>
            <person name="Li Y."/>
            <person name="Burt D.W."/>
            <person name="Chen H."/>
            <person name="Zhang Y."/>
            <person name="Qian W."/>
            <person name="Kim H."/>
            <person name="Gan S."/>
            <person name="Zhao Y."/>
            <person name="Li J."/>
            <person name="Yi K."/>
            <person name="Feng H."/>
            <person name="Zhu P."/>
            <person name="Li B."/>
            <person name="Liu Q."/>
            <person name="Fairley S."/>
            <person name="Magor K.E."/>
            <person name="Du Z."/>
            <person name="Hu X."/>
            <person name="Goodman L."/>
            <person name="Tafer H."/>
            <person name="Vignal A."/>
            <person name="Lee T."/>
            <person name="Kim K.W."/>
            <person name="Sheng Z."/>
            <person name="An Y."/>
            <person name="Searle S."/>
            <person name="Herrero J."/>
            <person name="Groenen M.A."/>
            <person name="Crooijmans R.P."/>
            <person name="Faraut T."/>
            <person name="Cai Q."/>
            <person name="Webster R.G."/>
            <person name="Aldridge J.R."/>
            <person name="Warren W.C."/>
            <person name="Bartschat S."/>
            <person name="Kehr S."/>
            <person name="Marz M."/>
            <person name="Stadler P.F."/>
            <person name="Smith J."/>
            <person name="Kraus R.H."/>
            <person name="Zhao Y."/>
            <person name="Ren L."/>
            <person name="Fei J."/>
            <person name="Morisson M."/>
            <person name="Kaiser P."/>
            <person name="Griffin D.K."/>
            <person name="Rao M."/>
            <person name="Pitel F."/>
            <person name="Wang J."/>
            <person name="Li N."/>
        </authorList>
    </citation>
    <scope>NUCLEOTIDE SEQUENCE [LARGE SCALE GENOMIC DNA]</scope>
</reference>
<feature type="region of interest" description="Disordered" evidence="1">
    <location>
        <begin position="281"/>
        <end position="308"/>
    </location>
</feature>
<organism evidence="2 3">
    <name type="scientific">Anas platyrhynchos</name>
    <name type="common">Mallard</name>
    <name type="synonym">Anas boschas</name>
    <dbReference type="NCBI Taxonomy" id="8839"/>
    <lineage>
        <taxon>Eukaryota</taxon>
        <taxon>Metazoa</taxon>
        <taxon>Chordata</taxon>
        <taxon>Craniata</taxon>
        <taxon>Vertebrata</taxon>
        <taxon>Euteleostomi</taxon>
        <taxon>Archelosauria</taxon>
        <taxon>Archosauria</taxon>
        <taxon>Dinosauria</taxon>
        <taxon>Saurischia</taxon>
        <taxon>Theropoda</taxon>
        <taxon>Coelurosauria</taxon>
        <taxon>Aves</taxon>
        <taxon>Neognathae</taxon>
        <taxon>Galloanserae</taxon>
        <taxon>Anseriformes</taxon>
        <taxon>Anatidae</taxon>
        <taxon>Anatinae</taxon>
        <taxon>Anas</taxon>
    </lineage>
</organism>
<proteinExistence type="predicted"/>
<evidence type="ECO:0000313" key="2">
    <source>
        <dbReference type="EMBL" id="EOA97394.1"/>
    </source>
</evidence>
<gene>
    <name evidence="2" type="ORF">Anapl_10523</name>
</gene>
<feature type="compositionally biased region" description="Basic and acidic residues" evidence="1">
    <location>
        <begin position="286"/>
        <end position="297"/>
    </location>
</feature>
<evidence type="ECO:0000256" key="1">
    <source>
        <dbReference type="SAM" id="MobiDB-lite"/>
    </source>
</evidence>
<dbReference type="AlphaFoldDB" id="R0L7L2"/>
<accession>R0L7L2</accession>
<feature type="compositionally biased region" description="Polar residues" evidence="1">
    <location>
        <begin position="298"/>
        <end position="308"/>
    </location>
</feature>